<feature type="domain" description="Lipocalin/cytosolic fatty-acid binding" evidence="3">
    <location>
        <begin position="12"/>
        <end position="120"/>
    </location>
</feature>
<evidence type="ECO:0000313" key="4">
    <source>
        <dbReference type="EMBL" id="CAF0888382.1"/>
    </source>
</evidence>
<dbReference type="CDD" id="cd00742">
    <property type="entry name" value="FABP"/>
    <property type="match status" value="1"/>
</dbReference>
<dbReference type="InterPro" id="IPR000566">
    <property type="entry name" value="Lipocln_cytosolic_FA-bd_dom"/>
</dbReference>
<name>A0A813YSI5_9BILA</name>
<comment type="similarity">
    <text evidence="1">Belongs to the calycin superfamily. Fatty-acid binding protein (FABP) family.</text>
</comment>
<evidence type="ECO:0000256" key="1">
    <source>
        <dbReference type="ARBA" id="ARBA00008390"/>
    </source>
</evidence>
<dbReference type="EMBL" id="CAJNOE010000087">
    <property type="protein sequence ID" value="CAF0888382.1"/>
    <property type="molecule type" value="Genomic_DNA"/>
</dbReference>
<accession>A0A813YSI5</accession>
<dbReference type="Gene3D" id="2.40.128.20">
    <property type="match status" value="1"/>
</dbReference>
<dbReference type="InterPro" id="IPR031259">
    <property type="entry name" value="ILBP"/>
</dbReference>
<evidence type="ECO:0000256" key="2">
    <source>
        <dbReference type="ARBA" id="ARBA00023121"/>
    </source>
</evidence>
<keyword evidence="2" id="KW-0446">Lipid-binding</keyword>
<dbReference type="PRINTS" id="PR00178">
    <property type="entry name" value="FATTYACIDBP"/>
</dbReference>
<dbReference type="AlphaFoldDB" id="A0A813YSI5"/>
<dbReference type="Pfam" id="PF00061">
    <property type="entry name" value="Lipocalin"/>
    <property type="match status" value="1"/>
</dbReference>
<dbReference type="GO" id="GO:0008289">
    <property type="term" value="F:lipid binding"/>
    <property type="evidence" value="ECO:0007669"/>
    <property type="project" value="UniProtKB-KW"/>
</dbReference>
<dbReference type="InterPro" id="IPR000463">
    <property type="entry name" value="Fatty_acid-bd"/>
</dbReference>
<evidence type="ECO:0000313" key="5">
    <source>
        <dbReference type="Proteomes" id="UP000663860"/>
    </source>
</evidence>
<dbReference type="PANTHER" id="PTHR11955">
    <property type="entry name" value="FATTY ACID BINDING PROTEIN"/>
    <property type="match status" value="1"/>
</dbReference>
<dbReference type="InterPro" id="IPR012674">
    <property type="entry name" value="Calycin"/>
</dbReference>
<sequence length="140" mass="15920">MSNNKGVEALKGAWDQINDENMDEFLKELGIGMVKRMAVKSVKPRLVISENGGKWTIRSESTLKTKTVEFTPDVEFDETTADGREVKTIVRVKGNTMEHTMRGKDGKECTAVRYINDRGQQQVDLKCGSVQAHRWFKRVE</sequence>
<organism evidence="4 5">
    <name type="scientific">Adineta steineri</name>
    <dbReference type="NCBI Taxonomy" id="433720"/>
    <lineage>
        <taxon>Eukaryota</taxon>
        <taxon>Metazoa</taxon>
        <taxon>Spiralia</taxon>
        <taxon>Gnathifera</taxon>
        <taxon>Rotifera</taxon>
        <taxon>Eurotatoria</taxon>
        <taxon>Bdelloidea</taxon>
        <taxon>Adinetida</taxon>
        <taxon>Adinetidae</taxon>
        <taxon>Adineta</taxon>
    </lineage>
</organism>
<proteinExistence type="inferred from homology"/>
<protein>
    <recommendedName>
        <fullName evidence="3">Lipocalin/cytosolic fatty-acid binding domain-containing protein</fullName>
    </recommendedName>
</protein>
<gene>
    <name evidence="4" type="ORF">IZO911_LOCUS11580</name>
</gene>
<dbReference type="Proteomes" id="UP000663860">
    <property type="component" value="Unassembled WGS sequence"/>
</dbReference>
<comment type="caution">
    <text evidence="4">The sequence shown here is derived from an EMBL/GenBank/DDBJ whole genome shotgun (WGS) entry which is preliminary data.</text>
</comment>
<reference evidence="4" key="1">
    <citation type="submission" date="2021-02" db="EMBL/GenBank/DDBJ databases">
        <authorList>
            <person name="Nowell W R."/>
        </authorList>
    </citation>
    <scope>NUCLEOTIDE SEQUENCE</scope>
</reference>
<evidence type="ECO:0000259" key="3">
    <source>
        <dbReference type="Pfam" id="PF00061"/>
    </source>
</evidence>
<dbReference type="SUPFAM" id="SSF50814">
    <property type="entry name" value="Lipocalins"/>
    <property type="match status" value="1"/>
</dbReference>